<organism evidence="1">
    <name type="scientific">Arundo donax</name>
    <name type="common">Giant reed</name>
    <name type="synonym">Donax arundinaceus</name>
    <dbReference type="NCBI Taxonomy" id="35708"/>
    <lineage>
        <taxon>Eukaryota</taxon>
        <taxon>Viridiplantae</taxon>
        <taxon>Streptophyta</taxon>
        <taxon>Embryophyta</taxon>
        <taxon>Tracheophyta</taxon>
        <taxon>Spermatophyta</taxon>
        <taxon>Magnoliopsida</taxon>
        <taxon>Liliopsida</taxon>
        <taxon>Poales</taxon>
        <taxon>Poaceae</taxon>
        <taxon>PACMAD clade</taxon>
        <taxon>Arundinoideae</taxon>
        <taxon>Arundineae</taxon>
        <taxon>Arundo</taxon>
    </lineage>
</organism>
<sequence>MEFFETTKKYSEESELQQVEVSHFLTLRQLQNELEPMRKV</sequence>
<reference evidence="1" key="1">
    <citation type="submission" date="2014-09" db="EMBL/GenBank/DDBJ databases">
        <authorList>
            <person name="Magalhaes I.L.F."/>
            <person name="Oliveira U."/>
            <person name="Santos F.R."/>
            <person name="Vidigal T.H.D.A."/>
            <person name="Brescovit A.D."/>
            <person name="Santos A.J."/>
        </authorList>
    </citation>
    <scope>NUCLEOTIDE SEQUENCE</scope>
    <source>
        <tissue evidence="1">Shoot tissue taken approximately 20 cm above the soil surface</tissue>
    </source>
</reference>
<name>A0A0A9H7Q8_ARUDO</name>
<dbReference type="AlphaFoldDB" id="A0A0A9H7Q8"/>
<dbReference type="EMBL" id="GBRH01164681">
    <property type="protein sequence ID" value="JAE33215.1"/>
    <property type="molecule type" value="Transcribed_RNA"/>
</dbReference>
<accession>A0A0A9H7Q8</accession>
<protein>
    <submittedName>
        <fullName evidence="1">Uncharacterized protein</fullName>
    </submittedName>
</protein>
<reference evidence="1" key="2">
    <citation type="journal article" date="2015" name="Data Brief">
        <title>Shoot transcriptome of the giant reed, Arundo donax.</title>
        <authorList>
            <person name="Barrero R.A."/>
            <person name="Guerrero F.D."/>
            <person name="Moolhuijzen P."/>
            <person name="Goolsby J.A."/>
            <person name="Tidwell J."/>
            <person name="Bellgard S.E."/>
            <person name="Bellgard M.I."/>
        </authorList>
    </citation>
    <scope>NUCLEOTIDE SEQUENCE</scope>
    <source>
        <tissue evidence="1">Shoot tissue taken approximately 20 cm above the soil surface</tissue>
    </source>
</reference>
<proteinExistence type="predicted"/>
<evidence type="ECO:0000313" key="1">
    <source>
        <dbReference type="EMBL" id="JAE33215.1"/>
    </source>
</evidence>